<dbReference type="Pfam" id="PF00345">
    <property type="entry name" value="PapD_N"/>
    <property type="match status" value="1"/>
</dbReference>
<evidence type="ECO:0000313" key="9">
    <source>
        <dbReference type="EMBL" id="WGO83522.1"/>
    </source>
</evidence>
<dbReference type="InterPro" id="IPR016147">
    <property type="entry name" value="Pili_assmbl_chaperone_N"/>
</dbReference>
<comment type="subcellular location">
    <subcellularLocation>
        <location evidence="1">Periplasm</location>
    </subcellularLocation>
</comment>
<dbReference type="Pfam" id="PF02753">
    <property type="entry name" value="PapD_C"/>
    <property type="match status" value="1"/>
</dbReference>
<dbReference type="InterPro" id="IPR013783">
    <property type="entry name" value="Ig-like_fold"/>
</dbReference>
<dbReference type="InterPro" id="IPR016148">
    <property type="entry name" value="Pili_assmbl_chaperone_C"/>
</dbReference>
<evidence type="ECO:0000259" key="7">
    <source>
        <dbReference type="Pfam" id="PF00345"/>
    </source>
</evidence>
<evidence type="ECO:0000256" key="4">
    <source>
        <dbReference type="ARBA" id="ARBA00022764"/>
    </source>
</evidence>
<keyword evidence="3 6" id="KW-0732">Signal</keyword>
<dbReference type="SUPFAM" id="SSF49354">
    <property type="entry name" value="PapD-like"/>
    <property type="match status" value="1"/>
</dbReference>
<comment type="similarity">
    <text evidence="2">Belongs to the periplasmic pilus chaperone family.</text>
</comment>
<feature type="domain" description="Pili assembly chaperone N-terminal" evidence="7">
    <location>
        <begin position="22"/>
        <end position="143"/>
    </location>
</feature>
<evidence type="ECO:0000256" key="5">
    <source>
        <dbReference type="ARBA" id="ARBA00023186"/>
    </source>
</evidence>
<dbReference type="PANTHER" id="PTHR30251:SF10">
    <property type="entry name" value="FIMBRIAL CHAPERONE YEHC-RELATED"/>
    <property type="match status" value="1"/>
</dbReference>
<organism evidence="9 10">
    <name type="scientific">Arsenophonus apicola</name>
    <dbReference type="NCBI Taxonomy" id="2879119"/>
    <lineage>
        <taxon>Bacteria</taxon>
        <taxon>Pseudomonadati</taxon>
        <taxon>Pseudomonadota</taxon>
        <taxon>Gammaproteobacteria</taxon>
        <taxon>Enterobacterales</taxon>
        <taxon>Morganellaceae</taxon>
        <taxon>Arsenophonus</taxon>
    </lineage>
</organism>
<name>A0ABY8P1Z3_9GAMM</name>
<feature type="domain" description="Pili assembly chaperone C-terminal" evidence="8">
    <location>
        <begin position="165"/>
        <end position="224"/>
    </location>
</feature>
<evidence type="ECO:0000313" key="10">
    <source>
        <dbReference type="Proteomes" id="UP001231859"/>
    </source>
</evidence>
<gene>
    <name evidence="9" type="ORF">QG404_14585</name>
</gene>
<protein>
    <submittedName>
        <fullName evidence="9">Molecular chaperone</fullName>
    </submittedName>
</protein>
<feature type="chain" id="PRO_5045466248" evidence="6">
    <location>
        <begin position="21"/>
        <end position="233"/>
    </location>
</feature>
<dbReference type="RefSeq" id="WP_280938232.1">
    <property type="nucleotide sequence ID" value="NZ_CP123759.1"/>
</dbReference>
<evidence type="ECO:0000256" key="2">
    <source>
        <dbReference type="ARBA" id="ARBA00007399"/>
    </source>
</evidence>
<evidence type="ECO:0000256" key="3">
    <source>
        <dbReference type="ARBA" id="ARBA00022729"/>
    </source>
</evidence>
<evidence type="ECO:0000259" key="8">
    <source>
        <dbReference type="Pfam" id="PF02753"/>
    </source>
</evidence>
<keyword evidence="10" id="KW-1185">Reference proteome</keyword>
<keyword evidence="4" id="KW-0574">Periplasm</keyword>
<dbReference type="SUPFAM" id="SSF49584">
    <property type="entry name" value="Periplasmic chaperone C-domain"/>
    <property type="match status" value="1"/>
</dbReference>
<dbReference type="InterPro" id="IPR036316">
    <property type="entry name" value="Pili_assmbl_chap_C_dom_sf"/>
</dbReference>
<evidence type="ECO:0000256" key="6">
    <source>
        <dbReference type="SAM" id="SignalP"/>
    </source>
</evidence>
<accession>A0ABY8P1Z3</accession>
<dbReference type="PRINTS" id="PR00969">
    <property type="entry name" value="CHAPERONPILI"/>
</dbReference>
<feature type="signal peptide" evidence="6">
    <location>
        <begin position="1"/>
        <end position="20"/>
    </location>
</feature>
<dbReference type="EMBL" id="CP123759">
    <property type="protein sequence ID" value="WGO83522.1"/>
    <property type="molecule type" value="Genomic_DNA"/>
</dbReference>
<dbReference type="Gene3D" id="2.60.40.10">
    <property type="entry name" value="Immunoglobulins"/>
    <property type="match status" value="2"/>
</dbReference>
<dbReference type="InterPro" id="IPR008962">
    <property type="entry name" value="PapD-like_sf"/>
</dbReference>
<dbReference type="Proteomes" id="UP001231859">
    <property type="component" value="Chromosome"/>
</dbReference>
<proteinExistence type="inferred from homology"/>
<dbReference type="InterPro" id="IPR050643">
    <property type="entry name" value="Periplasmic_pilus_chap"/>
</dbReference>
<sequence>MRKKIYLAFLLYFTAFSTSSSIFLKGTRVIFSAERKEAVIQLVNSSDNISLVQSWIDEGNIDSTPETTQAPFVVTPPVIKIKPRGGAQLRIQQLANQLPTDRESIFYLNVLDIAPKPDSVKTENILQLALRTRIKLFYRPQNINKTSQNAVEHIKITKVGKSLFIDNPTAYFFTLSALYNQLDKNNALSKTIMLPPFSQQTVENKSQVIFGDEILIEYINDEGQFINQVKKLK</sequence>
<dbReference type="InterPro" id="IPR001829">
    <property type="entry name" value="Pili_assmbl_chaperone_bac"/>
</dbReference>
<dbReference type="PANTHER" id="PTHR30251">
    <property type="entry name" value="PILUS ASSEMBLY CHAPERONE"/>
    <property type="match status" value="1"/>
</dbReference>
<keyword evidence="5" id="KW-0143">Chaperone</keyword>
<reference evidence="9 10" key="1">
    <citation type="submission" date="2023-04" db="EMBL/GenBank/DDBJ databases">
        <title>Genome dynamics across the evolutionary transition to endosymbiosis.</title>
        <authorList>
            <person name="Siozios S."/>
            <person name="Nadal-Jimenez P."/>
            <person name="Azagi T."/>
            <person name="Sprong H."/>
            <person name="Frost C.L."/>
            <person name="Parratt S.R."/>
            <person name="Taylor G."/>
            <person name="Brettell L."/>
            <person name="Lew K.C."/>
            <person name="Croft L."/>
            <person name="King K.C."/>
            <person name="Brockhurst M.A."/>
            <person name="Hypsa V."/>
            <person name="Novakova E."/>
            <person name="Darby A.C."/>
            <person name="Hurst G.D.D."/>
        </authorList>
    </citation>
    <scope>NUCLEOTIDE SEQUENCE [LARGE SCALE GENOMIC DNA]</scope>
    <source>
        <strain evidence="10">aApi_AU</strain>
    </source>
</reference>
<evidence type="ECO:0000256" key="1">
    <source>
        <dbReference type="ARBA" id="ARBA00004418"/>
    </source>
</evidence>